<gene>
    <name evidence="1" type="ORF">LCGC14_1283790</name>
</gene>
<comment type="caution">
    <text evidence="1">The sequence shown here is derived from an EMBL/GenBank/DDBJ whole genome shotgun (WGS) entry which is preliminary data.</text>
</comment>
<name>A0A0F9NB10_9ZZZZ</name>
<reference evidence="1" key="1">
    <citation type="journal article" date="2015" name="Nature">
        <title>Complex archaea that bridge the gap between prokaryotes and eukaryotes.</title>
        <authorList>
            <person name="Spang A."/>
            <person name="Saw J.H."/>
            <person name="Jorgensen S.L."/>
            <person name="Zaremba-Niedzwiedzka K."/>
            <person name="Martijn J."/>
            <person name="Lind A.E."/>
            <person name="van Eijk R."/>
            <person name="Schleper C."/>
            <person name="Guy L."/>
            <person name="Ettema T.J."/>
        </authorList>
    </citation>
    <scope>NUCLEOTIDE SEQUENCE</scope>
</reference>
<protein>
    <submittedName>
        <fullName evidence="1">Uncharacterized protein</fullName>
    </submittedName>
</protein>
<accession>A0A0F9NB10</accession>
<dbReference type="EMBL" id="LAZR01007329">
    <property type="protein sequence ID" value="KKM85955.1"/>
    <property type="molecule type" value="Genomic_DNA"/>
</dbReference>
<evidence type="ECO:0000313" key="1">
    <source>
        <dbReference type="EMBL" id="KKM85955.1"/>
    </source>
</evidence>
<feature type="non-terminal residue" evidence="1">
    <location>
        <position position="1"/>
    </location>
</feature>
<sequence length="31" mass="3473">AYKVFSTAQWLKKDFNSTPPPAQEWGEGAMS</sequence>
<dbReference type="AlphaFoldDB" id="A0A0F9NB10"/>
<proteinExistence type="predicted"/>
<organism evidence="1">
    <name type="scientific">marine sediment metagenome</name>
    <dbReference type="NCBI Taxonomy" id="412755"/>
    <lineage>
        <taxon>unclassified sequences</taxon>
        <taxon>metagenomes</taxon>
        <taxon>ecological metagenomes</taxon>
    </lineage>
</organism>